<feature type="signal peptide" evidence="1">
    <location>
        <begin position="1"/>
        <end position="23"/>
    </location>
</feature>
<sequence length="130" mass="14039">MDIPRPSCALVLVLLFVTHLSECMNGGKINFREKEKQILDQILGPGRYDARIRPSGINGTDGPAVVSVNIFVRSISKIDDVTMFLVLVLFNLEWLVVLTSSSDGALASAAEWRGPEVSVAAAAAPLRCDL</sequence>
<dbReference type="Proteomes" id="UP000249218">
    <property type="component" value="Unassembled WGS sequence"/>
</dbReference>
<reference evidence="2 3" key="1">
    <citation type="journal article" date="2017" name="BMC Biol.">
        <title>Genomic innovations, transcriptional plasticity and gene loss underlying the evolution and divergence of two highly polyphagous and invasive Helicoverpa pest species.</title>
        <authorList>
            <person name="Pearce S.L."/>
            <person name="Clarke D.F."/>
            <person name="East P.D."/>
            <person name="Elfekih S."/>
            <person name="Gordon K.H."/>
            <person name="Jermiin L.S."/>
            <person name="McGaughran A."/>
            <person name="Oakeshott J.G."/>
            <person name="Papanikolaou A."/>
            <person name="Perera O.P."/>
            <person name="Rane R.V."/>
            <person name="Richards S."/>
            <person name="Tay W.T."/>
            <person name="Walsh T.K."/>
            <person name="Anderson A."/>
            <person name="Anderson C.J."/>
            <person name="Asgari S."/>
            <person name="Board P.G."/>
            <person name="Bretschneider A."/>
            <person name="Campbell P.M."/>
            <person name="Chertemps T."/>
            <person name="Christeller J.T."/>
            <person name="Coppin C.W."/>
            <person name="Downes S.J."/>
            <person name="Duan G."/>
            <person name="Farnsworth C.A."/>
            <person name="Good R.T."/>
            <person name="Han L.B."/>
            <person name="Han Y.C."/>
            <person name="Hatje K."/>
            <person name="Horne I."/>
            <person name="Huang Y.P."/>
            <person name="Hughes D.S."/>
            <person name="Jacquin-Joly E."/>
            <person name="James W."/>
            <person name="Jhangiani S."/>
            <person name="Kollmar M."/>
            <person name="Kuwar S.S."/>
            <person name="Li S."/>
            <person name="Liu N.Y."/>
            <person name="Maibeche M.T."/>
            <person name="Miller J.R."/>
            <person name="Montagne N."/>
            <person name="Perry T."/>
            <person name="Qu J."/>
            <person name="Song S.V."/>
            <person name="Sutton G.G."/>
            <person name="Vogel H."/>
            <person name="Walenz B.P."/>
            <person name="Xu W."/>
            <person name="Zhang H.J."/>
            <person name="Zou Z."/>
            <person name="Batterham P."/>
            <person name="Edwards O.R."/>
            <person name="Feyereisen R."/>
            <person name="Gibbs R.A."/>
            <person name="Heckel D.G."/>
            <person name="McGrath A."/>
            <person name="Robin C."/>
            <person name="Scherer S.E."/>
            <person name="Worley K.C."/>
            <person name="Wu Y.D."/>
        </authorList>
    </citation>
    <scope>NUCLEOTIDE SEQUENCE [LARGE SCALE GENOMIC DNA]</scope>
    <source>
        <strain evidence="2">Harm_GR_Male_#8</strain>
        <tissue evidence="2">Whole organism</tissue>
    </source>
</reference>
<proteinExistence type="predicted"/>
<dbReference type="GO" id="GO:0016020">
    <property type="term" value="C:membrane"/>
    <property type="evidence" value="ECO:0007669"/>
    <property type="project" value="InterPro"/>
</dbReference>
<dbReference type="SUPFAM" id="SSF63712">
    <property type="entry name" value="Nicotinic receptor ligand binding domain-like"/>
    <property type="match status" value="1"/>
</dbReference>
<feature type="chain" id="PRO_5016173446" description="Neurotransmitter-gated ion-channel ligand-binding domain-containing protein" evidence="1">
    <location>
        <begin position="24"/>
        <end position="130"/>
    </location>
</feature>
<evidence type="ECO:0000313" key="2">
    <source>
        <dbReference type="EMBL" id="PZC77454.1"/>
    </source>
</evidence>
<evidence type="ECO:0000256" key="1">
    <source>
        <dbReference type="SAM" id="SignalP"/>
    </source>
</evidence>
<dbReference type="EMBL" id="KZ149929">
    <property type="protein sequence ID" value="PZC77454.1"/>
    <property type="molecule type" value="Genomic_DNA"/>
</dbReference>
<keyword evidence="1" id="KW-0732">Signal</keyword>
<protein>
    <recommendedName>
        <fullName evidence="4">Neurotransmitter-gated ion-channel ligand-binding domain-containing protein</fullName>
    </recommendedName>
</protein>
<evidence type="ECO:0008006" key="4">
    <source>
        <dbReference type="Google" id="ProtNLM"/>
    </source>
</evidence>
<keyword evidence="3" id="KW-1185">Reference proteome</keyword>
<dbReference type="OrthoDB" id="442503at2759"/>
<gene>
    <name evidence="2" type="primary">HaOG203404</name>
    <name evidence="2" type="ORF">B5X24_HaOG203404</name>
</gene>
<dbReference type="AlphaFoldDB" id="A0A2W1BUZ3"/>
<accession>A0A2W1BUZ3</accession>
<dbReference type="InterPro" id="IPR036734">
    <property type="entry name" value="Neur_chan_lig-bd_sf"/>
</dbReference>
<dbReference type="Gene3D" id="2.70.170.10">
    <property type="entry name" value="Neurotransmitter-gated ion-channel ligand-binding domain"/>
    <property type="match status" value="1"/>
</dbReference>
<evidence type="ECO:0000313" key="3">
    <source>
        <dbReference type="Proteomes" id="UP000249218"/>
    </source>
</evidence>
<organism evidence="2 3">
    <name type="scientific">Helicoverpa armigera</name>
    <name type="common">Cotton bollworm</name>
    <name type="synonym">Heliothis armigera</name>
    <dbReference type="NCBI Taxonomy" id="29058"/>
    <lineage>
        <taxon>Eukaryota</taxon>
        <taxon>Metazoa</taxon>
        <taxon>Ecdysozoa</taxon>
        <taxon>Arthropoda</taxon>
        <taxon>Hexapoda</taxon>
        <taxon>Insecta</taxon>
        <taxon>Pterygota</taxon>
        <taxon>Neoptera</taxon>
        <taxon>Endopterygota</taxon>
        <taxon>Lepidoptera</taxon>
        <taxon>Glossata</taxon>
        <taxon>Ditrysia</taxon>
        <taxon>Noctuoidea</taxon>
        <taxon>Noctuidae</taxon>
        <taxon>Heliothinae</taxon>
        <taxon>Helicoverpa</taxon>
    </lineage>
</organism>
<name>A0A2W1BUZ3_HELAM</name>
<dbReference type="GO" id="GO:0005230">
    <property type="term" value="F:extracellular ligand-gated monoatomic ion channel activity"/>
    <property type="evidence" value="ECO:0007669"/>
    <property type="project" value="InterPro"/>
</dbReference>